<protein>
    <submittedName>
        <fullName evidence="1">Uncharacterized protein</fullName>
    </submittedName>
</protein>
<accession>G9ZE62</accession>
<dbReference type="Proteomes" id="UP000004750">
    <property type="component" value="Unassembled WGS sequence"/>
</dbReference>
<dbReference type="HOGENOM" id="CLU_3150816_0_0_6"/>
<sequence length="48" mass="5604">MRRALYASAPSRHGAYPNRNAVNLAVVETNRVFAHFPRYSLFFHRLTQ</sequence>
<proteinExistence type="predicted"/>
<name>G9ZE62_9GAMM</name>
<evidence type="ECO:0000313" key="2">
    <source>
        <dbReference type="Proteomes" id="UP000004750"/>
    </source>
</evidence>
<comment type="caution">
    <text evidence="1">The sequence shown here is derived from an EMBL/GenBank/DDBJ whole genome shotgun (WGS) entry which is preliminary data.</text>
</comment>
<dbReference type="STRING" id="797473.HMPREF9080_01046"/>
<dbReference type="EMBL" id="AGCM01000054">
    <property type="protein sequence ID" value="EHM54935.1"/>
    <property type="molecule type" value="Genomic_DNA"/>
</dbReference>
<gene>
    <name evidence="1" type="ORF">HMPREF9080_01046</name>
</gene>
<organism evidence="1 2">
    <name type="scientific">Cardiobacterium valvarum F0432</name>
    <dbReference type="NCBI Taxonomy" id="797473"/>
    <lineage>
        <taxon>Bacteria</taxon>
        <taxon>Pseudomonadati</taxon>
        <taxon>Pseudomonadota</taxon>
        <taxon>Gammaproteobacteria</taxon>
        <taxon>Cardiobacteriales</taxon>
        <taxon>Cardiobacteriaceae</taxon>
        <taxon>Cardiobacterium</taxon>
    </lineage>
</organism>
<evidence type="ECO:0000313" key="1">
    <source>
        <dbReference type="EMBL" id="EHM54935.1"/>
    </source>
</evidence>
<reference evidence="1 2" key="1">
    <citation type="submission" date="2011-08" db="EMBL/GenBank/DDBJ databases">
        <authorList>
            <person name="Weinstock G."/>
            <person name="Sodergren E."/>
            <person name="Clifton S."/>
            <person name="Fulton L."/>
            <person name="Fulton B."/>
            <person name="Courtney L."/>
            <person name="Fronick C."/>
            <person name="Harrison M."/>
            <person name="Strong C."/>
            <person name="Farmer C."/>
            <person name="Delahaunty K."/>
            <person name="Markovic C."/>
            <person name="Hall O."/>
            <person name="Minx P."/>
            <person name="Tomlinson C."/>
            <person name="Mitreva M."/>
            <person name="Hou S."/>
            <person name="Chen J."/>
            <person name="Wollam A."/>
            <person name="Pepin K.H."/>
            <person name="Johnson M."/>
            <person name="Bhonagiri V."/>
            <person name="Zhang X."/>
            <person name="Suruliraj S."/>
            <person name="Warren W."/>
            <person name="Chinwalla A."/>
            <person name="Mardis E.R."/>
            <person name="Wilson R.K."/>
        </authorList>
    </citation>
    <scope>NUCLEOTIDE SEQUENCE [LARGE SCALE GENOMIC DNA]</scope>
    <source>
        <strain evidence="1 2">F0432</strain>
    </source>
</reference>
<dbReference type="AlphaFoldDB" id="G9ZE62"/>